<proteinExistence type="predicted"/>
<feature type="domain" description="HTH crp-type" evidence="5">
    <location>
        <begin position="185"/>
        <end position="253"/>
    </location>
</feature>
<dbReference type="Gene3D" id="1.10.10.10">
    <property type="entry name" value="Winged helix-like DNA-binding domain superfamily/Winged helix DNA-binding domain"/>
    <property type="match status" value="1"/>
</dbReference>
<gene>
    <name evidence="6" type="ORF">EV385_4779</name>
</gene>
<dbReference type="Gene3D" id="2.60.120.10">
    <property type="entry name" value="Jelly Rolls"/>
    <property type="match status" value="1"/>
</dbReference>
<dbReference type="InterPro" id="IPR036390">
    <property type="entry name" value="WH_DNA-bd_sf"/>
</dbReference>
<dbReference type="GO" id="GO:0003700">
    <property type="term" value="F:DNA-binding transcription factor activity"/>
    <property type="evidence" value="ECO:0007669"/>
    <property type="project" value="TreeGrafter"/>
</dbReference>
<dbReference type="SUPFAM" id="SSF46785">
    <property type="entry name" value="Winged helix' DNA-binding domain"/>
    <property type="match status" value="1"/>
</dbReference>
<evidence type="ECO:0000256" key="3">
    <source>
        <dbReference type="ARBA" id="ARBA00023163"/>
    </source>
</evidence>
<dbReference type="Pfam" id="PF00027">
    <property type="entry name" value="cNMP_binding"/>
    <property type="match status" value="1"/>
</dbReference>
<dbReference type="AlphaFoldDB" id="A0A4Q7ZR10"/>
<dbReference type="SUPFAM" id="SSF51206">
    <property type="entry name" value="cAMP-binding domain-like"/>
    <property type="match status" value="1"/>
</dbReference>
<keyword evidence="7" id="KW-1185">Reference proteome</keyword>
<dbReference type="InterPro" id="IPR000595">
    <property type="entry name" value="cNMP-bd_dom"/>
</dbReference>
<dbReference type="Proteomes" id="UP000292564">
    <property type="component" value="Unassembled WGS sequence"/>
</dbReference>
<dbReference type="SMART" id="SM00419">
    <property type="entry name" value="HTH_CRP"/>
    <property type="match status" value="1"/>
</dbReference>
<dbReference type="InterPro" id="IPR018488">
    <property type="entry name" value="cNMP-bd_CS"/>
</dbReference>
<dbReference type="PANTHER" id="PTHR24567:SF74">
    <property type="entry name" value="HTH-TYPE TRANSCRIPTIONAL REGULATOR ARCR"/>
    <property type="match status" value="1"/>
</dbReference>
<dbReference type="InterPro" id="IPR036388">
    <property type="entry name" value="WH-like_DNA-bd_sf"/>
</dbReference>
<dbReference type="PROSITE" id="PS50042">
    <property type="entry name" value="CNMP_BINDING_3"/>
    <property type="match status" value="1"/>
</dbReference>
<accession>A0A4Q7ZR10</accession>
<name>A0A4Q7ZR10_9ACTN</name>
<dbReference type="PROSITE" id="PS00889">
    <property type="entry name" value="CNMP_BINDING_2"/>
    <property type="match status" value="1"/>
</dbReference>
<evidence type="ECO:0000313" key="7">
    <source>
        <dbReference type="Proteomes" id="UP000292564"/>
    </source>
</evidence>
<keyword evidence="2" id="KW-0238">DNA-binding</keyword>
<evidence type="ECO:0000313" key="6">
    <source>
        <dbReference type="EMBL" id="RZU52895.1"/>
    </source>
</evidence>
<dbReference type="InterPro" id="IPR014710">
    <property type="entry name" value="RmlC-like_jellyroll"/>
</dbReference>
<dbReference type="InterPro" id="IPR018490">
    <property type="entry name" value="cNMP-bd_dom_sf"/>
</dbReference>
<dbReference type="InterPro" id="IPR012318">
    <property type="entry name" value="HTH_CRP"/>
</dbReference>
<protein>
    <submittedName>
        <fullName evidence="6">CRP-like cAMP-binding protein</fullName>
    </submittedName>
</protein>
<dbReference type="PANTHER" id="PTHR24567">
    <property type="entry name" value="CRP FAMILY TRANSCRIPTIONAL REGULATORY PROTEIN"/>
    <property type="match status" value="1"/>
</dbReference>
<dbReference type="CDD" id="cd00038">
    <property type="entry name" value="CAP_ED"/>
    <property type="match status" value="1"/>
</dbReference>
<feature type="domain" description="Cyclic nucleotide-binding" evidence="4">
    <location>
        <begin position="51"/>
        <end position="154"/>
    </location>
</feature>
<evidence type="ECO:0000259" key="4">
    <source>
        <dbReference type="PROSITE" id="PS50042"/>
    </source>
</evidence>
<dbReference type="InterPro" id="IPR050397">
    <property type="entry name" value="Env_Response_Regulators"/>
</dbReference>
<dbReference type="SMART" id="SM00100">
    <property type="entry name" value="cNMP"/>
    <property type="match status" value="1"/>
</dbReference>
<dbReference type="EMBL" id="SHKY01000001">
    <property type="protein sequence ID" value="RZU52895.1"/>
    <property type="molecule type" value="Genomic_DNA"/>
</dbReference>
<comment type="caution">
    <text evidence="6">The sequence shown here is derived from an EMBL/GenBank/DDBJ whole genome shotgun (WGS) entry which is preliminary data.</text>
</comment>
<dbReference type="PROSITE" id="PS51063">
    <property type="entry name" value="HTH_CRP_2"/>
    <property type="match status" value="1"/>
</dbReference>
<dbReference type="GO" id="GO:0003677">
    <property type="term" value="F:DNA binding"/>
    <property type="evidence" value="ECO:0007669"/>
    <property type="project" value="UniProtKB-KW"/>
</dbReference>
<keyword evidence="3" id="KW-0804">Transcription</keyword>
<evidence type="ECO:0000259" key="5">
    <source>
        <dbReference type="PROSITE" id="PS51063"/>
    </source>
</evidence>
<dbReference type="GO" id="GO:0005829">
    <property type="term" value="C:cytosol"/>
    <property type="evidence" value="ECO:0007669"/>
    <property type="project" value="TreeGrafter"/>
</dbReference>
<sequence length="264" mass="28049">MAPAALFMLRVIVRVVGPGAPPGATVVPTGEGLSVEHRPQDTGDALTGVDMFAGLEPDVRQRVLAAAVPRTYRKGQILFVEGDPGESLIILKRGSVAVFRTAPTGERAVLTVARPPDVLGEVSLLDASTRSASAEAIEDCQALALSRAAFMELVHSNPRILDAVMRSVGALIRRLTEQNADHVFLDLPGRVAKTLVRLAGESQAPMITIELNQSQLAEMAGGSRQSVNQAIGSFASRGWLRTEGRRIVVTDVSALRRRAGMTTA</sequence>
<reference evidence="6 7" key="1">
    <citation type="submission" date="2019-02" db="EMBL/GenBank/DDBJ databases">
        <title>Sequencing the genomes of 1000 actinobacteria strains.</title>
        <authorList>
            <person name="Klenk H.-P."/>
        </authorList>
    </citation>
    <scope>NUCLEOTIDE SEQUENCE [LARGE SCALE GENOMIC DNA]</scope>
    <source>
        <strain evidence="6 7">DSM 45162</strain>
    </source>
</reference>
<keyword evidence="1" id="KW-0805">Transcription regulation</keyword>
<dbReference type="Pfam" id="PF13545">
    <property type="entry name" value="HTH_Crp_2"/>
    <property type="match status" value="1"/>
</dbReference>
<evidence type="ECO:0000256" key="2">
    <source>
        <dbReference type="ARBA" id="ARBA00023125"/>
    </source>
</evidence>
<evidence type="ECO:0000256" key="1">
    <source>
        <dbReference type="ARBA" id="ARBA00023015"/>
    </source>
</evidence>
<organism evidence="6 7">
    <name type="scientific">Krasilnikovia cinnamomea</name>
    <dbReference type="NCBI Taxonomy" id="349313"/>
    <lineage>
        <taxon>Bacteria</taxon>
        <taxon>Bacillati</taxon>
        <taxon>Actinomycetota</taxon>
        <taxon>Actinomycetes</taxon>
        <taxon>Micromonosporales</taxon>
        <taxon>Micromonosporaceae</taxon>
        <taxon>Krasilnikovia</taxon>
    </lineage>
</organism>